<dbReference type="RefSeq" id="WP_166534899.1">
    <property type="nucleotide sequence ID" value="NZ_VNHW01000017.1"/>
</dbReference>
<keyword evidence="2" id="KW-1185">Reference proteome</keyword>
<protein>
    <submittedName>
        <fullName evidence="1">Uncharacterized protein</fullName>
    </submittedName>
</protein>
<organism evidence="1 2">
    <name type="scientific">Blastococcus xanthinilyticus</name>
    <dbReference type="NCBI Taxonomy" id="1564164"/>
    <lineage>
        <taxon>Bacteria</taxon>
        <taxon>Bacillati</taxon>
        <taxon>Actinomycetota</taxon>
        <taxon>Actinomycetes</taxon>
        <taxon>Geodermatophilales</taxon>
        <taxon>Geodermatophilaceae</taxon>
        <taxon>Blastococcus</taxon>
    </lineage>
</organism>
<reference evidence="1 2" key="1">
    <citation type="submission" date="2019-07" db="EMBL/GenBank/DDBJ databases">
        <title>Genomic Encyclopedia of Archaeal and Bacterial Type Strains, Phase II (KMG-II): from individual species to whole genera.</title>
        <authorList>
            <person name="Goeker M."/>
        </authorList>
    </citation>
    <scope>NUCLEOTIDE SEQUENCE [LARGE SCALE GENOMIC DNA]</scope>
    <source>
        <strain evidence="1 2">DSM 46842</strain>
    </source>
</reference>
<dbReference type="AlphaFoldDB" id="A0A5S5CRR9"/>
<sequence length="332" mass="37393">MSIHTVTAYSIHLEKRFGRHAGRRQVLAPMPDGQDLLHLAATFIESLRGTLHRGEEDRYYGGVTRLAGRGRTIETQMVAGRGGVRSQIRLPGRDDEAESFSRTQDHIEEVAVRQLVVLPRDSLTGYWFFELAGHHTVARPYRRHFERWFEHRSSAQSLRVVFERVMTAEAWEQIENDPAARVEQVRIVHARAANDRSEEVGLGGVKGPYVEMWGDSKEPSGPSVLTQLRERILGRADDGRLVPAQDDVTEVTAVVRVAGRRRQVTVSRARLPGMRMVLDDRGSGPPPDDEFFGTARQWAMDLAERDDVPLPADWASGDWNPADVRTEDGALF</sequence>
<evidence type="ECO:0000313" key="2">
    <source>
        <dbReference type="Proteomes" id="UP000322499"/>
    </source>
</evidence>
<accession>A0A5S5CRR9</accession>
<dbReference type="Proteomes" id="UP000322499">
    <property type="component" value="Unassembled WGS sequence"/>
</dbReference>
<dbReference type="EMBL" id="VNHW01000017">
    <property type="protein sequence ID" value="TYP82900.1"/>
    <property type="molecule type" value="Genomic_DNA"/>
</dbReference>
<name>A0A5S5CRR9_9ACTN</name>
<comment type="caution">
    <text evidence="1">The sequence shown here is derived from an EMBL/GenBank/DDBJ whole genome shotgun (WGS) entry which is preliminary data.</text>
</comment>
<evidence type="ECO:0000313" key="1">
    <source>
        <dbReference type="EMBL" id="TYP82900.1"/>
    </source>
</evidence>
<proteinExistence type="predicted"/>
<gene>
    <name evidence="1" type="ORF">BD833_11732</name>
</gene>